<comment type="caution">
    <text evidence="4">The sequence shown here is derived from an EMBL/GenBank/DDBJ whole genome shotgun (WGS) entry which is preliminary data.</text>
</comment>
<evidence type="ECO:0000313" key="5">
    <source>
        <dbReference type="Proteomes" id="UP000574369"/>
    </source>
</evidence>
<dbReference type="PANTHER" id="PTHR44591:SF3">
    <property type="entry name" value="RESPONSE REGULATORY DOMAIN-CONTAINING PROTEIN"/>
    <property type="match status" value="1"/>
</dbReference>
<dbReference type="InterPro" id="IPR011006">
    <property type="entry name" value="CheY-like_superfamily"/>
</dbReference>
<evidence type="ECO:0000259" key="3">
    <source>
        <dbReference type="PROSITE" id="PS50110"/>
    </source>
</evidence>
<evidence type="ECO:0000256" key="2">
    <source>
        <dbReference type="PROSITE-ProRule" id="PRU00169"/>
    </source>
</evidence>
<dbReference type="InterPro" id="IPR001789">
    <property type="entry name" value="Sig_transdc_resp-reg_receiver"/>
</dbReference>
<dbReference type="SUPFAM" id="SSF52172">
    <property type="entry name" value="CheY-like"/>
    <property type="match status" value="1"/>
</dbReference>
<dbReference type="PROSITE" id="PS50110">
    <property type="entry name" value="RESPONSE_REGULATORY"/>
    <property type="match status" value="1"/>
</dbReference>
<sequence>MQELTVVLVEDSMTIRRQILQRLRRMQGLRVVGEAPDEALALALVAATRPDAVLLDLSLADGGSGLQVLKQLRRQGYAGQVHVLSHQTPEAYRAACVAAGADGFFDKAEELDGLLQALAGGTVPQPAAPMGREEFLVRLDQTALLAQRDGGDLTVQAWRMAEAEASALALDLQAAAEAGDLVGMWRAEGAVGAEGVVVAHAVPDETASANAPPQGVARLPQDGFSGEALLARALLGV</sequence>
<proteinExistence type="predicted"/>
<evidence type="ECO:0000313" key="4">
    <source>
        <dbReference type="EMBL" id="MBB3197182.1"/>
    </source>
</evidence>
<accession>A0ABR6GYJ5</accession>
<keyword evidence="5" id="KW-1185">Reference proteome</keyword>
<dbReference type="Proteomes" id="UP000574369">
    <property type="component" value="Unassembled WGS sequence"/>
</dbReference>
<dbReference type="Gene3D" id="3.40.50.2300">
    <property type="match status" value="1"/>
</dbReference>
<reference evidence="4 5" key="1">
    <citation type="submission" date="2020-08" db="EMBL/GenBank/DDBJ databases">
        <title>Genomic Encyclopedia of Type Strains, Phase III (KMG-III): the genomes of soil and plant-associated and newly described type strains.</title>
        <authorList>
            <person name="Whitman W."/>
        </authorList>
    </citation>
    <scope>NUCLEOTIDE SEQUENCE [LARGE SCALE GENOMIC DNA]</scope>
    <source>
        <strain evidence="4 5">CECT 7247</strain>
    </source>
</reference>
<evidence type="ECO:0000256" key="1">
    <source>
        <dbReference type="ARBA" id="ARBA00022553"/>
    </source>
</evidence>
<dbReference type="SMART" id="SM00448">
    <property type="entry name" value="REC"/>
    <property type="match status" value="1"/>
</dbReference>
<name>A0ABR6GYJ5_9BURK</name>
<protein>
    <submittedName>
        <fullName evidence="4">CheY-like chemotaxis protein</fullName>
    </submittedName>
</protein>
<feature type="domain" description="Response regulatory" evidence="3">
    <location>
        <begin position="5"/>
        <end position="122"/>
    </location>
</feature>
<dbReference type="PANTHER" id="PTHR44591">
    <property type="entry name" value="STRESS RESPONSE REGULATOR PROTEIN 1"/>
    <property type="match status" value="1"/>
</dbReference>
<dbReference type="EMBL" id="JACHXO010000010">
    <property type="protein sequence ID" value="MBB3197182.1"/>
    <property type="molecule type" value="Genomic_DNA"/>
</dbReference>
<dbReference type="Pfam" id="PF00072">
    <property type="entry name" value="Response_reg"/>
    <property type="match status" value="1"/>
</dbReference>
<organism evidence="4 5">
    <name type="scientific">Roseateles terrae</name>
    <dbReference type="NCBI Taxonomy" id="431060"/>
    <lineage>
        <taxon>Bacteria</taxon>
        <taxon>Pseudomonadati</taxon>
        <taxon>Pseudomonadota</taxon>
        <taxon>Betaproteobacteria</taxon>
        <taxon>Burkholderiales</taxon>
        <taxon>Sphaerotilaceae</taxon>
        <taxon>Roseateles</taxon>
    </lineage>
</organism>
<keyword evidence="1 2" id="KW-0597">Phosphoprotein</keyword>
<gene>
    <name evidence="4" type="ORF">FHS28_004607</name>
</gene>
<feature type="modified residue" description="4-aspartylphosphate" evidence="2">
    <location>
        <position position="56"/>
    </location>
</feature>
<dbReference type="InterPro" id="IPR050595">
    <property type="entry name" value="Bact_response_regulator"/>
</dbReference>
<dbReference type="RefSeq" id="WP_088454171.1">
    <property type="nucleotide sequence ID" value="NZ_JACHXO010000010.1"/>
</dbReference>